<feature type="domain" description="VapC45 PIN like" evidence="1">
    <location>
        <begin position="5"/>
        <end position="70"/>
    </location>
</feature>
<keyword evidence="3" id="KW-1185">Reference proteome</keyword>
<evidence type="ECO:0000313" key="3">
    <source>
        <dbReference type="Proteomes" id="UP001183414"/>
    </source>
</evidence>
<evidence type="ECO:0000259" key="1">
    <source>
        <dbReference type="Pfam" id="PF18478"/>
    </source>
</evidence>
<comment type="caution">
    <text evidence="2">The sequence shown here is derived from an EMBL/GenBank/DDBJ whole genome shotgun (WGS) entry which is preliminary data.</text>
</comment>
<evidence type="ECO:0000313" key="2">
    <source>
        <dbReference type="EMBL" id="MDT0380781.1"/>
    </source>
</evidence>
<protein>
    <submittedName>
        <fullName evidence="2">Toxin-antitoxin system, toxin component, PIN family protein</fullName>
    </submittedName>
</protein>
<dbReference type="EMBL" id="JAVREQ010000017">
    <property type="protein sequence ID" value="MDT0380781.1"/>
    <property type="molecule type" value="Genomic_DNA"/>
</dbReference>
<accession>A0ABU2NW07</accession>
<gene>
    <name evidence="2" type="ORF">RM572_18675</name>
</gene>
<dbReference type="RefSeq" id="WP_311674499.1">
    <property type="nucleotide sequence ID" value="NZ_JAVREQ010000017.1"/>
</dbReference>
<dbReference type="InterPro" id="IPR041375">
    <property type="entry name" value="VapC45_PIN-like"/>
</dbReference>
<sequence length="114" mass="13002">MPARLAELGWRIRRIAEEFDNDAQAVPDEEWVEFGLVRGWVPLCKDGRIKGRAHEREPLERLSGVLFYLNNQSLRIDAMVDRIHRARADVHRAVARGGPAVYAITDSGIARTWP</sequence>
<dbReference type="Pfam" id="PF18478">
    <property type="entry name" value="PIN_10"/>
    <property type="match status" value="1"/>
</dbReference>
<reference evidence="3" key="1">
    <citation type="submission" date="2023-07" db="EMBL/GenBank/DDBJ databases">
        <title>30 novel species of actinomycetes from the DSMZ collection.</title>
        <authorList>
            <person name="Nouioui I."/>
        </authorList>
    </citation>
    <scope>NUCLEOTIDE SEQUENCE [LARGE SCALE GENOMIC DNA]</scope>
    <source>
        <strain evidence="3">DSM 42041</strain>
    </source>
</reference>
<name>A0ABU2NW07_9ACTN</name>
<proteinExistence type="predicted"/>
<dbReference type="Proteomes" id="UP001183414">
    <property type="component" value="Unassembled WGS sequence"/>
</dbReference>
<organism evidence="2 3">
    <name type="scientific">Streptomyces hazeniae</name>
    <dbReference type="NCBI Taxonomy" id="3075538"/>
    <lineage>
        <taxon>Bacteria</taxon>
        <taxon>Bacillati</taxon>
        <taxon>Actinomycetota</taxon>
        <taxon>Actinomycetes</taxon>
        <taxon>Kitasatosporales</taxon>
        <taxon>Streptomycetaceae</taxon>
        <taxon>Streptomyces</taxon>
    </lineage>
</organism>